<evidence type="ECO:0000313" key="1">
    <source>
        <dbReference type="EMBL" id="SVE47569.1"/>
    </source>
</evidence>
<reference evidence="1" key="1">
    <citation type="submission" date="2018-05" db="EMBL/GenBank/DDBJ databases">
        <authorList>
            <person name="Lanie J.A."/>
            <person name="Ng W.-L."/>
            <person name="Kazmierczak K.M."/>
            <person name="Andrzejewski T.M."/>
            <person name="Davidsen T.M."/>
            <person name="Wayne K.J."/>
            <person name="Tettelin H."/>
            <person name="Glass J.I."/>
            <person name="Rusch D."/>
            <person name="Podicherti R."/>
            <person name="Tsui H.-C.T."/>
            <person name="Winkler M.E."/>
        </authorList>
    </citation>
    <scope>NUCLEOTIDE SEQUENCE</scope>
</reference>
<dbReference type="Gene3D" id="2.160.20.80">
    <property type="entry name" value="E3 ubiquitin-protein ligase SopA"/>
    <property type="match status" value="1"/>
</dbReference>
<protein>
    <recommendedName>
        <fullName evidence="2">Pentapeptide repeat-containing protein</fullName>
    </recommendedName>
</protein>
<evidence type="ECO:0008006" key="2">
    <source>
        <dbReference type="Google" id="ProtNLM"/>
    </source>
</evidence>
<dbReference type="AlphaFoldDB" id="A0A383DTE6"/>
<gene>
    <name evidence="1" type="ORF">METZ01_LOCUS500423</name>
</gene>
<sequence length="73" mass="8209">LSESNLRKATLTGANFKDARLLETKLTGVDLSQVVNLSPKEVTLAIIDKKTKVPDNLEIHWISDETFECKERP</sequence>
<feature type="non-terminal residue" evidence="1">
    <location>
        <position position="1"/>
    </location>
</feature>
<name>A0A383DTE6_9ZZZZ</name>
<dbReference type="InterPro" id="IPR001646">
    <property type="entry name" value="5peptide_repeat"/>
</dbReference>
<dbReference type="EMBL" id="UINC01219891">
    <property type="protein sequence ID" value="SVE47569.1"/>
    <property type="molecule type" value="Genomic_DNA"/>
</dbReference>
<organism evidence="1">
    <name type="scientific">marine metagenome</name>
    <dbReference type="NCBI Taxonomy" id="408172"/>
    <lineage>
        <taxon>unclassified sequences</taxon>
        <taxon>metagenomes</taxon>
        <taxon>ecological metagenomes</taxon>
    </lineage>
</organism>
<proteinExistence type="predicted"/>
<dbReference type="Pfam" id="PF00805">
    <property type="entry name" value="Pentapeptide"/>
    <property type="match status" value="1"/>
</dbReference>
<accession>A0A383DTE6</accession>
<dbReference type="SUPFAM" id="SSF141571">
    <property type="entry name" value="Pentapeptide repeat-like"/>
    <property type="match status" value="1"/>
</dbReference>